<comment type="caution">
    <text evidence="1">The sequence shown here is derived from an EMBL/GenBank/DDBJ whole genome shotgun (WGS) entry which is preliminary data.</text>
</comment>
<accession>A0A2P5CJE6</accession>
<proteinExistence type="predicted"/>
<sequence>MVRYRQQKLDSLDDYKCLRKGARGDDVGGETAGHRGEKCMCVELREQKGPSSGVQASNPDAQSFQQFAQTIPVSNDKVS</sequence>
<reference evidence="2" key="1">
    <citation type="submission" date="2016-06" db="EMBL/GenBank/DDBJ databases">
        <title>Parallel loss of symbiosis genes in relatives of nitrogen-fixing non-legume Parasponia.</title>
        <authorList>
            <person name="Van Velzen R."/>
            <person name="Holmer R."/>
            <person name="Bu F."/>
            <person name="Rutten L."/>
            <person name="Van Zeijl A."/>
            <person name="Liu W."/>
            <person name="Santuari L."/>
            <person name="Cao Q."/>
            <person name="Sharma T."/>
            <person name="Shen D."/>
            <person name="Roswanjaya Y."/>
            <person name="Wardhani T."/>
            <person name="Kalhor M.S."/>
            <person name="Jansen J."/>
            <person name="Van den Hoogen J."/>
            <person name="Gungor B."/>
            <person name="Hartog M."/>
            <person name="Hontelez J."/>
            <person name="Verver J."/>
            <person name="Yang W.-C."/>
            <person name="Schijlen E."/>
            <person name="Repin R."/>
            <person name="Schilthuizen M."/>
            <person name="Schranz E."/>
            <person name="Heidstra R."/>
            <person name="Miyata K."/>
            <person name="Fedorova E."/>
            <person name="Kohlen W."/>
            <person name="Bisseling T."/>
            <person name="Smit S."/>
            <person name="Geurts R."/>
        </authorList>
    </citation>
    <scope>NUCLEOTIDE SEQUENCE [LARGE SCALE GENOMIC DNA]</scope>
    <source>
        <strain evidence="2">cv. WU1-14</strain>
    </source>
</reference>
<dbReference type="EMBL" id="JXTB01000123">
    <property type="protein sequence ID" value="PON61170.1"/>
    <property type="molecule type" value="Genomic_DNA"/>
</dbReference>
<gene>
    <name evidence="1" type="ORF">PanWU01x14_147600</name>
</gene>
<dbReference type="OrthoDB" id="10350243at2759"/>
<dbReference type="AlphaFoldDB" id="A0A2P5CJE6"/>
<name>A0A2P5CJE6_PARAD</name>
<dbReference type="Proteomes" id="UP000237105">
    <property type="component" value="Unassembled WGS sequence"/>
</dbReference>
<keyword evidence="2" id="KW-1185">Reference proteome</keyword>
<evidence type="ECO:0000313" key="1">
    <source>
        <dbReference type="EMBL" id="PON61170.1"/>
    </source>
</evidence>
<evidence type="ECO:0000313" key="2">
    <source>
        <dbReference type="Proteomes" id="UP000237105"/>
    </source>
</evidence>
<protein>
    <submittedName>
        <fullName evidence="1">Uncharacterized protein</fullName>
    </submittedName>
</protein>
<organism evidence="1 2">
    <name type="scientific">Parasponia andersonii</name>
    <name type="common">Sponia andersonii</name>
    <dbReference type="NCBI Taxonomy" id="3476"/>
    <lineage>
        <taxon>Eukaryota</taxon>
        <taxon>Viridiplantae</taxon>
        <taxon>Streptophyta</taxon>
        <taxon>Embryophyta</taxon>
        <taxon>Tracheophyta</taxon>
        <taxon>Spermatophyta</taxon>
        <taxon>Magnoliopsida</taxon>
        <taxon>eudicotyledons</taxon>
        <taxon>Gunneridae</taxon>
        <taxon>Pentapetalae</taxon>
        <taxon>rosids</taxon>
        <taxon>fabids</taxon>
        <taxon>Rosales</taxon>
        <taxon>Cannabaceae</taxon>
        <taxon>Parasponia</taxon>
    </lineage>
</organism>